<evidence type="ECO:0000313" key="6">
    <source>
        <dbReference type="Proteomes" id="UP000255169"/>
    </source>
</evidence>
<dbReference type="InterPro" id="IPR015915">
    <property type="entry name" value="Kelch-typ_b-propeller"/>
</dbReference>
<keyword evidence="5" id="KW-0413">Isomerase</keyword>
<organism evidence="4">
    <name type="scientific">Yersinia ruckeri</name>
    <dbReference type="NCBI Taxonomy" id="29486"/>
    <lineage>
        <taxon>Bacteria</taxon>
        <taxon>Pseudomonadati</taxon>
        <taxon>Pseudomonadota</taxon>
        <taxon>Gammaproteobacteria</taxon>
        <taxon>Enterobacterales</taxon>
        <taxon>Yersiniaceae</taxon>
        <taxon>Yersinia</taxon>
    </lineage>
</organism>
<dbReference type="SUPFAM" id="SSF117281">
    <property type="entry name" value="Kelch motif"/>
    <property type="match status" value="1"/>
</dbReference>
<dbReference type="EMBL" id="UHJG01000001">
    <property type="protein sequence ID" value="SUQ00321.1"/>
    <property type="molecule type" value="Genomic_DNA"/>
</dbReference>
<dbReference type="Proteomes" id="UP000255169">
    <property type="component" value="Unassembled WGS sequence"/>
</dbReference>
<feature type="chain" id="PRO_5009745763" evidence="3">
    <location>
        <begin position="24"/>
        <end position="380"/>
    </location>
</feature>
<dbReference type="InterPro" id="IPR051746">
    <property type="entry name" value="Kelch_domain_containing_8"/>
</dbReference>
<dbReference type="GO" id="GO:0016853">
    <property type="term" value="F:isomerase activity"/>
    <property type="evidence" value="ECO:0007669"/>
    <property type="project" value="UniProtKB-KW"/>
</dbReference>
<dbReference type="STRING" id="29486.UGYR_12510"/>
<dbReference type="EC" id="5.1.3.24" evidence="5"/>
<dbReference type="Pfam" id="PF24996">
    <property type="entry name" value="NANM"/>
    <property type="match status" value="1"/>
</dbReference>
<reference evidence="5 6" key="2">
    <citation type="submission" date="2018-06" db="EMBL/GenBank/DDBJ databases">
        <authorList>
            <consortium name="Pathogen Informatics"/>
            <person name="Doyle S."/>
        </authorList>
    </citation>
    <scope>NUCLEOTIDE SEQUENCE [LARGE SCALE GENOMIC DNA]</scope>
    <source>
        <strain evidence="5 6">NCTC10476</strain>
    </source>
</reference>
<sequence length="380" mass="42144">MKKSKKMMIAFCLSIGIAKLGYATMLPDIPEPLKNGTGAVDKNGVIYVGMGSAGTAWYKIDLKNKDNVWERIESFPGRAREQSVSAFLDGELYVFGGVGKENNESTLQVFSDVYKYSPKNNTWKKIDTISPVGLTGHTGIKLNEEMILITGGVNEHIFDKYFIDLETNSNDIKEKQKVIDSYFNKPDKDYFFNKITFIYNAKENKWENAGELPGAGMAGSASVAENNQLMIINGELKPGLRTDIVYHAIWNNGKLTWLKNSHLSPPPGEKYQEGLAGAFSGYSHGVVLVAGGANFPGAKQNYINGKYYSHEGISKKWRDEIYGLINGQWKYMGKMKQPLGYGVSVNYGDEIFLIGGEDVQGKPVSSITTFTIRDGNLLMQ</sequence>
<evidence type="ECO:0000313" key="5">
    <source>
        <dbReference type="EMBL" id="SUQ00321.1"/>
    </source>
</evidence>
<reference evidence="4" key="1">
    <citation type="journal article" date="2015" name="Genome Announc.">
        <title>Complete Genome Sequence of Yersinia ruckeri Strain CSF007-82, Etiologic Agent of Red Mouth Disease in Salmonid Fish.</title>
        <authorList>
            <person name="Nelson M.C."/>
            <person name="LaPatra S.E."/>
            <person name="Welch T.J."/>
            <person name="Graf J."/>
        </authorList>
    </citation>
    <scope>NUCLEOTIDE SEQUENCE</scope>
    <source>
        <strain evidence="4">CSF007-82</strain>
    </source>
</reference>
<evidence type="ECO:0000256" key="1">
    <source>
        <dbReference type="ARBA" id="ARBA00022441"/>
    </source>
</evidence>
<proteinExistence type="predicted"/>
<dbReference type="InterPro" id="IPR019936">
    <property type="entry name" value="NanM_proteobact"/>
</dbReference>
<dbReference type="EMBL" id="LN681231">
    <property type="protein sequence ID" value="CEK26280.1"/>
    <property type="molecule type" value="Genomic_DNA"/>
</dbReference>
<dbReference type="eggNOG" id="COG3055">
    <property type="taxonomic scope" value="Bacteria"/>
</dbReference>
<dbReference type="PATRIC" id="fig|29486.44.peg.3389"/>
<keyword evidence="2" id="KW-0677">Repeat</keyword>
<accession>A0A085U2J8</accession>
<dbReference type="NCBIfam" id="TIGR03547">
    <property type="entry name" value="muta_rot_YjhT"/>
    <property type="match status" value="1"/>
</dbReference>
<evidence type="ECO:0000256" key="2">
    <source>
        <dbReference type="ARBA" id="ARBA00022737"/>
    </source>
</evidence>
<evidence type="ECO:0000313" key="4">
    <source>
        <dbReference type="EMBL" id="CEK26280.1"/>
    </source>
</evidence>
<dbReference type="Gene3D" id="2.120.10.80">
    <property type="entry name" value="Kelch-type beta propeller"/>
    <property type="match status" value="2"/>
</dbReference>
<dbReference type="InterPro" id="IPR056734">
    <property type="entry name" value="NANM"/>
</dbReference>
<dbReference type="PANTHER" id="PTHR46260">
    <property type="entry name" value="RING-TYPE DOMAIN-CONTAINING PROTEIN"/>
    <property type="match status" value="1"/>
</dbReference>
<dbReference type="AlphaFoldDB" id="A0A085U2J8"/>
<name>A0A085U2J8_YERRU</name>
<evidence type="ECO:0000256" key="3">
    <source>
        <dbReference type="SAM" id="SignalP"/>
    </source>
</evidence>
<dbReference type="NCBIfam" id="NF010730">
    <property type="entry name" value="PRK14131.1"/>
    <property type="match status" value="1"/>
</dbReference>
<protein>
    <submittedName>
        <fullName evidence="4">N-acetylneuraminate mutarotase</fullName>
    </submittedName>
    <submittedName>
        <fullName evidence="5">N-acetylneuraminic acid mutarotase</fullName>
        <ecNumber evidence="5">5.1.3.24</ecNumber>
    </submittedName>
</protein>
<dbReference type="PANTHER" id="PTHR46260:SF3">
    <property type="entry name" value="RING-TYPE DOMAIN-CONTAINING PROTEIN"/>
    <property type="match status" value="1"/>
</dbReference>
<gene>
    <name evidence="5" type="primary">nanM</name>
    <name evidence="4" type="ORF">CSF007_2490</name>
    <name evidence="5" type="ORF">NCTC10476_01603</name>
</gene>
<keyword evidence="6" id="KW-1185">Reference proteome</keyword>
<keyword evidence="3" id="KW-0732">Signal</keyword>
<feature type="signal peptide" evidence="3">
    <location>
        <begin position="1"/>
        <end position="23"/>
    </location>
</feature>
<keyword evidence="1" id="KW-0880">Kelch repeat</keyword>